<dbReference type="Pfam" id="PF15489">
    <property type="entry name" value="CTC1"/>
    <property type="match status" value="1"/>
</dbReference>
<keyword evidence="10" id="KW-1185">Reference proteome</keyword>
<dbReference type="Proteomes" id="UP000007879">
    <property type="component" value="Unassembled WGS sequence"/>
</dbReference>
<dbReference type="AlphaFoldDB" id="A0AAN0JL70"/>
<dbReference type="GO" id="GO:0045740">
    <property type="term" value="P:positive regulation of DNA replication"/>
    <property type="evidence" value="ECO:0007669"/>
    <property type="project" value="TreeGrafter"/>
</dbReference>
<evidence type="ECO:0000256" key="2">
    <source>
        <dbReference type="ARBA" id="ARBA00004574"/>
    </source>
</evidence>
<reference evidence="9" key="2">
    <citation type="submission" date="2024-06" db="UniProtKB">
        <authorList>
            <consortium name="EnsemblMetazoa"/>
        </authorList>
    </citation>
    <scope>IDENTIFICATION</scope>
</reference>
<evidence type="ECO:0000256" key="3">
    <source>
        <dbReference type="ARBA" id="ARBA00006332"/>
    </source>
</evidence>
<dbReference type="GO" id="GO:0010833">
    <property type="term" value="P:telomere maintenance via telomere lengthening"/>
    <property type="evidence" value="ECO:0007669"/>
    <property type="project" value="TreeGrafter"/>
</dbReference>
<proteinExistence type="inferred from homology"/>
<dbReference type="RefSeq" id="XP_019857762.1">
    <property type="nucleotide sequence ID" value="XM_020002203.1"/>
</dbReference>
<keyword evidence="5" id="KW-0158">Chromosome</keyword>
<dbReference type="PANTHER" id="PTHR14865:SF2">
    <property type="entry name" value="CST COMPLEX SUBUNIT CTC1"/>
    <property type="match status" value="1"/>
</dbReference>
<evidence type="ECO:0000256" key="7">
    <source>
        <dbReference type="ARBA" id="ARBA00023125"/>
    </source>
</evidence>
<dbReference type="GO" id="GO:0042162">
    <property type="term" value="F:telomeric DNA binding"/>
    <property type="evidence" value="ECO:0007669"/>
    <property type="project" value="TreeGrafter"/>
</dbReference>
<dbReference type="GeneID" id="109586036"/>
<dbReference type="InterPro" id="IPR042617">
    <property type="entry name" value="CTC1-like"/>
</dbReference>
<keyword evidence="6" id="KW-0779">Telomere</keyword>
<evidence type="ECO:0000256" key="5">
    <source>
        <dbReference type="ARBA" id="ARBA00022454"/>
    </source>
</evidence>
<evidence type="ECO:0000256" key="4">
    <source>
        <dbReference type="ARBA" id="ARBA00016175"/>
    </source>
</evidence>
<protein>
    <recommendedName>
        <fullName evidence="4">CST complex subunit CTC1</fullName>
    </recommendedName>
</protein>
<keyword evidence="8" id="KW-0539">Nucleus</keyword>
<reference evidence="10" key="1">
    <citation type="journal article" date="2010" name="Nature">
        <title>The Amphimedon queenslandica genome and the evolution of animal complexity.</title>
        <authorList>
            <person name="Srivastava M."/>
            <person name="Simakov O."/>
            <person name="Chapman J."/>
            <person name="Fahey B."/>
            <person name="Gauthier M.E."/>
            <person name="Mitros T."/>
            <person name="Richards G.S."/>
            <person name="Conaco C."/>
            <person name="Dacre M."/>
            <person name="Hellsten U."/>
            <person name="Larroux C."/>
            <person name="Putnam N.H."/>
            <person name="Stanke M."/>
            <person name="Adamska M."/>
            <person name="Darling A."/>
            <person name="Degnan S.M."/>
            <person name="Oakley T.H."/>
            <person name="Plachetzki D.C."/>
            <person name="Zhai Y."/>
            <person name="Adamski M."/>
            <person name="Calcino A."/>
            <person name="Cummins S.F."/>
            <person name="Goodstein D.M."/>
            <person name="Harris C."/>
            <person name="Jackson D.J."/>
            <person name="Leys S.P."/>
            <person name="Shu S."/>
            <person name="Woodcroft B.J."/>
            <person name="Vervoort M."/>
            <person name="Kosik K.S."/>
            <person name="Manning G."/>
            <person name="Degnan B.M."/>
            <person name="Rokhsar D.S."/>
        </authorList>
    </citation>
    <scope>NUCLEOTIDE SEQUENCE [LARGE SCALE GENOMIC DNA]</scope>
</reference>
<organism evidence="9 10">
    <name type="scientific">Amphimedon queenslandica</name>
    <name type="common">Sponge</name>
    <dbReference type="NCBI Taxonomy" id="400682"/>
    <lineage>
        <taxon>Eukaryota</taxon>
        <taxon>Metazoa</taxon>
        <taxon>Porifera</taxon>
        <taxon>Demospongiae</taxon>
        <taxon>Heteroscleromorpha</taxon>
        <taxon>Haplosclerida</taxon>
        <taxon>Niphatidae</taxon>
        <taxon>Amphimedon</taxon>
    </lineage>
</organism>
<sequence length="196" mass="22655">MRKSLSLHNRVTVEGHIASVQYLSLRYFCNTCKVILDDHYHSHCKLPNIVFEASLRLLLEDGSGEAHLYIDNELVPEVLLISTDDWRRLVQSVQTKGSLVYIKQKHNFPGDPTNSLELKNLINRREVYRYIKANVKPFVSKDNELNEGVDYSQWSFRVGAQEYSTTSYNKLQLKLISLVHADIVRVCNTLFQKVLS</sequence>
<comment type="subcellular location">
    <subcellularLocation>
        <location evidence="2">Chromosome</location>
        <location evidence="2">Telomere</location>
    </subcellularLocation>
    <subcellularLocation>
        <location evidence="1">Nucleus</location>
    </subcellularLocation>
</comment>
<dbReference type="GO" id="GO:0003697">
    <property type="term" value="F:single-stranded DNA binding"/>
    <property type="evidence" value="ECO:0007669"/>
    <property type="project" value="InterPro"/>
</dbReference>
<dbReference type="GO" id="GO:1990879">
    <property type="term" value="C:CST complex"/>
    <property type="evidence" value="ECO:0007669"/>
    <property type="project" value="TreeGrafter"/>
</dbReference>
<evidence type="ECO:0000313" key="9">
    <source>
        <dbReference type="EnsemblMetazoa" id="XP_019857762.1"/>
    </source>
</evidence>
<evidence type="ECO:0000256" key="6">
    <source>
        <dbReference type="ARBA" id="ARBA00022895"/>
    </source>
</evidence>
<dbReference type="PANTHER" id="PTHR14865">
    <property type="entry name" value="CST COMPLEX SUBUNIT CTC1"/>
    <property type="match status" value="1"/>
</dbReference>
<evidence type="ECO:0000256" key="8">
    <source>
        <dbReference type="ARBA" id="ARBA00023242"/>
    </source>
</evidence>
<comment type="similarity">
    <text evidence="3">Belongs to the CTC1 family.</text>
</comment>
<evidence type="ECO:0000313" key="10">
    <source>
        <dbReference type="Proteomes" id="UP000007879"/>
    </source>
</evidence>
<name>A0AAN0JL70_AMPQE</name>
<evidence type="ECO:0000256" key="1">
    <source>
        <dbReference type="ARBA" id="ARBA00004123"/>
    </source>
</evidence>
<dbReference type="KEGG" id="aqu:109586036"/>
<dbReference type="InterPro" id="IPR029156">
    <property type="entry name" value="CTC1"/>
</dbReference>
<dbReference type="EnsemblMetazoa" id="XM_020002203.1">
    <property type="protein sequence ID" value="XP_019857762.1"/>
    <property type="gene ID" value="LOC109586036"/>
</dbReference>
<keyword evidence="7" id="KW-0238">DNA-binding</keyword>
<accession>A0AAN0JL70</accession>